<organism evidence="1 2">
    <name type="scientific">Rhododendron molle</name>
    <name type="common">Chinese azalea</name>
    <name type="synonym">Azalea mollis</name>
    <dbReference type="NCBI Taxonomy" id="49168"/>
    <lineage>
        <taxon>Eukaryota</taxon>
        <taxon>Viridiplantae</taxon>
        <taxon>Streptophyta</taxon>
        <taxon>Embryophyta</taxon>
        <taxon>Tracheophyta</taxon>
        <taxon>Spermatophyta</taxon>
        <taxon>Magnoliopsida</taxon>
        <taxon>eudicotyledons</taxon>
        <taxon>Gunneridae</taxon>
        <taxon>Pentapetalae</taxon>
        <taxon>asterids</taxon>
        <taxon>Ericales</taxon>
        <taxon>Ericaceae</taxon>
        <taxon>Ericoideae</taxon>
        <taxon>Rhodoreae</taxon>
        <taxon>Rhododendron</taxon>
    </lineage>
</organism>
<evidence type="ECO:0000313" key="2">
    <source>
        <dbReference type="Proteomes" id="UP001062846"/>
    </source>
</evidence>
<gene>
    <name evidence="1" type="ORF">RHMOL_Rhmol06G0158100</name>
</gene>
<name>A0ACC0NF32_RHOML</name>
<dbReference type="Proteomes" id="UP001062846">
    <property type="component" value="Chromosome 6"/>
</dbReference>
<evidence type="ECO:0000313" key="1">
    <source>
        <dbReference type="EMBL" id="KAI8551093.1"/>
    </source>
</evidence>
<comment type="caution">
    <text evidence="1">The sequence shown here is derived from an EMBL/GenBank/DDBJ whole genome shotgun (WGS) entry which is preliminary data.</text>
</comment>
<keyword evidence="2" id="KW-1185">Reference proteome</keyword>
<proteinExistence type="predicted"/>
<accession>A0ACC0NF32</accession>
<sequence length="194" mass="22224">MLFYFVSRVVVIVSASCKRRDILRDNQILEVMKLLDIGELSSGTCLNQETNLMRADYTENLPLAQCGRLRRETVNSENYYQELLDNLHANEANFDPYKTRKRVVPDIAFYTGPIHYMDMVEPYLPDRMLRQFGLQQVGRGQALVRGHGREEQVLTVLEVVDRAVANTKLGAMALRATLKEVQAILQLKATVYSR</sequence>
<protein>
    <submittedName>
        <fullName evidence="1">Uncharacterized protein</fullName>
    </submittedName>
</protein>
<dbReference type="EMBL" id="CM046393">
    <property type="protein sequence ID" value="KAI8551093.1"/>
    <property type="molecule type" value="Genomic_DNA"/>
</dbReference>
<reference evidence="1" key="1">
    <citation type="submission" date="2022-02" db="EMBL/GenBank/DDBJ databases">
        <title>Plant Genome Project.</title>
        <authorList>
            <person name="Zhang R.-G."/>
        </authorList>
    </citation>
    <scope>NUCLEOTIDE SEQUENCE</scope>
    <source>
        <strain evidence="1">AT1</strain>
    </source>
</reference>